<dbReference type="EMBL" id="CM037153">
    <property type="protein sequence ID" value="KAH7856555.1"/>
    <property type="molecule type" value="Genomic_DNA"/>
</dbReference>
<proteinExistence type="predicted"/>
<evidence type="ECO:0000313" key="2">
    <source>
        <dbReference type="Proteomes" id="UP000828048"/>
    </source>
</evidence>
<comment type="caution">
    <text evidence="1">The sequence shown here is derived from an EMBL/GenBank/DDBJ whole genome shotgun (WGS) entry which is preliminary data.</text>
</comment>
<gene>
    <name evidence="1" type="ORF">Vadar_002733</name>
</gene>
<keyword evidence="2" id="KW-1185">Reference proteome</keyword>
<evidence type="ECO:0000313" key="1">
    <source>
        <dbReference type="EMBL" id="KAH7856555.1"/>
    </source>
</evidence>
<dbReference type="Proteomes" id="UP000828048">
    <property type="component" value="Chromosome 3"/>
</dbReference>
<protein>
    <submittedName>
        <fullName evidence="1">Uncharacterized protein</fullName>
    </submittedName>
</protein>
<sequence length="138" mass="14742">MSVSCQTTASTSYLPSGTGVRLTSVSCMTNVSVGLKPESPVPLASQNLIRISDCVLKLLKTASNPGMESSRGRTLGKMESAGGFGGRNVYARSVIPVPYPKPAQDFTLLIGDWLKTSHKVLQQQYLDSGNLFPFLMAS</sequence>
<reference evidence="1 2" key="1">
    <citation type="journal article" date="2021" name="Hortic Res">
        <title>High-quality reference genome and annotation aids understanding of berry development for evergreen blueberry (Vaccinium darrowii).</title>
        <authorList>
            <person name="Yu J."/>
            <person name="Hulse-Kemp A.M."/>
            <person name="Babiker E."/>
            <person name="Staton M."/>
        </authorList>
    </citation>
    <scope>NUCLEOTIDE SEQUENCE [LARGE SCALE GENOMIC DNA]</scope>
    <source>
        <strain evidence="2">cv. NJ 8807/NJ 8810</strain>
        <tissue evidence="1">Young leaf</tissue>
    </source>
</reference>
<name>A0ACB7YUG5_9ERIC</name>
<accession>A0ACB7YUG5</accession>
<organism evidence="1 2">
    <name type="scientific">Vaccinium darrowii</name>
    <dbReference type="NCBI Taxonomy" id="229202"/>
    <lineage>
        <taxon>Eukaryota</taxon>
        <taxon>Viridiplantae</taxon>
        <taxon>Streptophyta</taxon>
        <taxon>Embryophyta</taxon>
        <taxon>Tracheophyta</taxon>
        <taxon>Spermatophyta</taxon>
        <taxon>Magnoliopsida</taxon>
        <taxon>eudicotyledons</taxon>
        <taxon>Gunneridae</taxon>
        <taxon>Pentapetalae</taxon>
        <taxon>asterids</taxon>
        <taxon>Ericales</taxon>
        <taxon>Ericaceae</taxon>
        <taxon>Vaccinioideae</taxon>
        <taxon>Vaccinieae</taxon>
        <taxon>Vaccinium</taxon>
    </lineage>
</organism>